<name>A0A382YAV3_9ZZZZ</name>
<dbReference type="GO" id="GO:0005829">
    <property type="term" value="C:cytosol"/>
    <property type="evidence" value="ECO:0007669"/>
    <property type="project" value="TreeGrafter"/>
</dbReference>
<keyword evidence="1" id="KW-0328">Glycosyltransferase</keyword>
<sequence>MIPADLISKKRDGESLSAEEIKWFIDGFLSGTVSEGQMTALLMAVYFRGMSDNETFSLVDVMLNSGARLDFSSSESYVADKHSTGGIGDKVSLIIAPLMVSAGLKIPMIAGRGLGFTGGTVDKLETIPGFNPSPSLSEFKNWVDANGCAIIGQSGEICPADKKIYALRDQTGTVPSIPLICGSIMSKKIAEGISGLVLDVKVGNGAFMKTLEEARELGA</sequence>
<dbReference type="EMBL" id="UINC01174216">
    <property type="protein sequence ID" value="SVD80230.1"/>
    <property type="molecule type" value="Genomic_DNA"/>
</dbReference>
<dbReference type="GO" id="GO:0004645">
    <property type="term" value="F:1,4-alpha-oligoglucan phosphorylase activity"/>
    <property type="evidence" value="ECO:0007669"/>
    <property type="project" value="InterPro"/>
</dbReference>
<dbReference type="InterPro" id="IPR000053">
    <property type="entry name" value="Thymidine/pyrmidine_PPase"/>
</dbReference>
<dbReference type="SUPFAM" id="SSF47648">
    <property type="entry name" value="Nucleoside phosphorylase/phosphoribosyltransferase N-terminal domain"/>
    <property type="match status" value="1"/>
</dbReference>
<protein>
    <recommendedName>
        <fullName evidence="6">Thymidine phosphorylase</fullName>
    </recommendedName>
</protein>
<dbReference type="Pfam" id="PF00591">
    <property type="entry name" value="Glycos_transf_3"/>
    <property type="match status" value="1"/>
</dbReference>
<reference evidence="5" key="1">
    <citation type="submission" date="2018-05" db="EMBL/GenBank/DDBJ databases">
        <authorList>
            <person name="Lanie J.A."/>
            <person name="Ng W.-L."/>
            <person name="Kazmierczak K.M."/>
            <person name="Andrzejewski T.M."/>
            <person name="Davidsen T.M."/>
            <person name="Wayne K.J."/>
            <person name="Tettelin H."/>
            <person name="Glass J.I."/>
            <person name="Rusch D."/>
            <person name="Podicherti R."/>
            <person name="Tsui H.-C.T."/>
            <person name="Winkler M.E."/>
        </authorList>
    </citation>
    <scope>NUCLEOTIDE SEQUENCE</scope>
</reference>
<proteinExistence type="predicted"/>
<dbReference type="InterPro" id="IPR017872">
    <property type="entry name" value="Pyrmidine_PPase_CS"/>
</dbReference>
<evidence type="ECO:0000313" key="5">
    <source>
        <dbReference type="EMBL" id="SVD80230.1"/>
    </source>
</evidence>
<keyword evidence="2" id="KW-0808">Transferase</keyword>
<dbReference type="GO" id="GO:0006206">
    <property type="term" value="P:pyrimidine nucleobase metabolic process"/>
    <property type="evidence" value="ECO:0007669"/>
    <property type="project" value="InterPro"/>
</dbReference>
<dbReference type="InterPro" id="IPR000312">
    <property type="entry name" value="Glycosyl_Trfase_fam3"/>
</dbReference>
<dbReference type="Gene3D" id="1.20.970.10">
    <property type="entry name" value="Transferase, Pyrimidine Nucleoside Phosphorylase, Chain C"/>
    <property type="match status" value="1"/>
</dbReference>
<dbReference type="InterPro" id="IPR035902">
    <property type="entry name" value="Nuc_phospho_transferase"/>
</dbReference>
<evidence type="ECO:0000259" key="4">
    <source>
        <dbReference type="Pfam" id="PF02885"/>
    </source>
</evidence>
<accession>A0A382YAV3</accession>
<evidence type="ECO:0000259" key="3">
    <source>
        <dbReference type="Pfam" id="PF00591"/>
    </source>
</evidence>
<evidence type="ECO:0000256" key="2">
    <source>
        <dbReference type="ARBA" id="ARBA00022679"/>
    </source>
</evidence>
<feature type="domain" description="Glycosyl transferase family 3" evidence="3">
    <location>
        <begin position="78"/>
        <end position="218"/>
    </location>
</feature>
<dbReference type="SUPFAM" id="SSF52418">
    <property type="entry name" value="Nucleoside phosphorylase/phosphoribosyltransferase catalytic domain"/>
    <property type="match status" value="1"/>
</dbReference>
<dbReference type="PANTHER" id="PTHR10515">
    <property type="entry name" value="THYMIDINE PHOSPHORYLASE"/>
    <property type="match status" value="1"/>
</dbReference>
<feature type="domain" description="Glycosyl transferase family 3 N-terminal" evidence="4">
    <location>
        <begin position="5"/>
        <end position="66"/>
    </location>
</feature>
<dbReference type="NCBIfam" id="NF004490">
    <property type="entry name" value="PRK05820.1"/>
    <property type="match status" value="1"/>
</dbReference>
<dbReference type="Pfam" id="PF02885">
    <property type="entry name" value="Glycos_trans_3N"/>
    <property type="match status" value="1"/>
</dbReference>
<dbReference type="Gene3D" id="3.40.1030.10">
    <property type="entry name" value="Nucleoside phosphorylase/phosphoribosyltransferase catalytic domain"/>
    <property type="match status" value="1"/>
</dbReference>
<dbReference type="PANTHER" id="PTHR10515:SF0">
    <property type="entry name" value="THYMIDINE PHOSPHORYLASE"/>
    <property type="match status" value="1"/>
</dbReference>
<gene>
    <name evidence="5" type="ORF">METZ01_LOCUS433084</name>
</gene>
<dbReference type="InterPro" id="IPR036320">
    <property type="entry name" value="Glycosyl_Trfase_fam3_N_dom_sf"/>
</dbReference>
<dbReference type="AlphaFoldDB" id="A0A382YAV3"/>
<dbReference type="GO" id="GO:0016763">
    <property type="term" value="F:pentosyltransferase activity"/>
    <property type="evidence" value="ECO:0007669"/>
    <property type="project" value="UniProtKB-ARBA"/>
</dbReference>
<organism evidence="5">
    <name type="scientific">marine metagenome</name>
    <dbReference type="NCBI Taxonomy" id="408172"/>
    <lineage>
        <taxon>unclassified sequences</taxon>
        <taxon>metagenomes</taxon>
        <taxon>ecological metagenomes</taxon>
    </lineage>
</organism>
<dbReference type="PROSITE" id="PS00647">
    <property type="entry name" value="THYMID_PHOSPHORYLASE"/>
    <property type="match status" value="1"/>
</dbReference>
<dbReference type="InterPro" id="IPR017459">
    <property type="entry name" value="Glycosyl_Trfase_fam3_N_dom"/>
</dbReference>
<feature type="non-terminal residue" evidence="5">
    <location>
        <position position="219"/>
    </location>
</feature>
<evidence type="ECO:0008006" key="6">
    <source>
        <dbReference type="Google" id="ProtNLM"/>
    </source>
</evidence>
<evidence type="ECO:0000256" key="1">
    <source>
        <dbReference type="ARBA" id="ARBA00022676"/>
    </source>
</evidence>